<gene>
    <name evidence="9" type="ORF">ABVT43_10940</name>
</gene>
<reference evidence="9 10" key="1">
    <citation type="submission" date="2024-06" db="EMBL/GenBank/DDBJ databases">
        <authorList>
            <person name="Li F."/>
        </authorList>
    </citation>
    <scope>NUCLEOTIDE SEQUENCE [LARGE SCALE GENOMIC DNA]</scope>
    <source>
        <strain evidence="9 10">GXAS 311</strain>
    </source>
</reference>
<proteinExistence type="predicted"/>
<protein>
    <submittedName>
        <fullName evidence="9">MFS transporter</fullName>
    </submittedName>
</protein>
<evidence type="ECO:0000256" key="6">
    <source>
        <dbReference type="ARBA" id="ARBA00023136"/>
    </source>
</evidence>
<dbReference type="InterPro" id="IPR020846">
    <property type="entry name" value="MFS_dom"/>
</dbReference>
<sequence length="409" mass="44475">MTQLAEEVQSLQKPNRKDLNYLLVYTFVMVTGFTMLMPLVAVHFVNNVGMTATIVGLALAVRQITQQGLTVIGGLLSDKFGIKPILCFGVLLRALGFAALAWSQSPLFLFLALIIAALGGALFEAPYQAAIAVLTKSHERQQYYLLSNFVGGIASTTGPLLGMLLLQFNFTTVCLGAAACFLINYLIATFLMPQLDAQVHHKESASEHPIRQVFNNKYFVLFIGFMTGYWFTAMQINISFPLWAEKITGNLESVSVMYALSAALTVVFQYPLVKWLEKLFNTQQILFLGVLVMSLSTALIAFVSRFFEFLICVGCFTLGVLLTRPTQQTLTAALADKSAIGTFMGFSSIGLAIGGGLGNFIGGYLFDVAVSLQLPELPWLIFGGVGLLSGISMLIVINYAESANALQQS</sequence>
<feature type="transmembrane region" description="Helical" evidence="7">
    <location>
        <begin position="255"/>
        <end position="273"/>
    </location>
</feature>
<feature type="transmembrane region" description="Helical" evidence="7">
    <location>
        <begin position="307"/>
        <end position="323"/>
    </location>
</feature>
<keyword evidence="5 7" id="KW-1133">Transmembrane helix</keyword>
<keyword evidence="3" id="KW-1003">Cell membrane</keyword>
<comment type="subcellular location">
    <subcellularLocation>
        <location evidence="1">Cell membrane</location>
        <topology evidence="1">Multi-pass membrane protein</topology>
    </subcellularLocation>
</comment>
<feature type="transmembrane region" description="Helical" evidence="7">
    <location>
        <begin position="218"/>
        <end position="243"/>
    </location>
</feature>
<evidence type="ECO:0000313" key="10">
    <source>
        <dbReference type="Proteomes" id="UP001548189"/>
    </source>
</evidence>
<evidence type="ECO:0000256" key="5">
    <source>
        <dbReference type="ARBA" id="ARBA00022989"/>
    </source>
</evidence>
<dbReference type="EMBL" id="JBEVCJ010000012">
    <property type="protein sequence ID" value="MET1255641.1"/>
    <property type="molecule type" value="Genomic_DNA"/>
</dbReference>
<organism evidence="9 10">
    <name type="scientific">Aliikangiella maris</name>
    <dbReference type="NCBI Taxonomy" id="3162458"/>
    <lineage>
        <taxon>Bacteria</taxon>
        <taxon>Pseudomonadati</taxon>
        <taxon>Pseudomonadota</taxon>
        <taxon>Gammaproteobacteria</taxon>
        <taxon>Oceanospirillales</taxon>
        <taxon>Pleioneaceae</taxon>
        <taxon>Aliikangiella</taxon>
    </lineage>
</organism>
<evidence type="ECO:0000256" key="1">
    <source>
        <dbReference type="ARBA" id="ARBA00004651"/>
    </source>
</evidence>
<feature type="transmembrane region" description="Helical" evidence="7">
    <location>
        <begin position="170"/>
        <end position="192"/>
    </location>
</feature>
<feature type="transmembrane region" description="Helical" evidence="7">
    <location>
        <begin position="378"/>
        <end position="400"/>
    </location>
</feature>
<dbReference type="CDD" id="cd17329">
    <property type="entry name" value="MFS_MdtH_MDR_like"/>
    <property type="match status" value="1"/>
</dbReference>
<accession>A0ABV2BUP0</accession>
<evidence type="ECO:0000313" key="9">
    <source>
        <dbReference type="EMBL" id="MET1255641.1"/>
    </source>
</evidence>
<evidence type="ECO:0000256" key="3">
    <source>
        <dbReference type="ARBA" id="ARBA00022475"/>
    </source>
</evidence>
<dbReference type="PANTHER" id="PTHR23517:SF2">
    <property type="entry name" value="MULTIDRUG RESISTANCE PROTEIN MDTH"/>
    <property type="match status" value="1"/>
</dbReference>
<keyword evidence="2" id="KW-0813">Transport</keyword>
<dbReference type="InterPro" id="IPR036259">
    <property type="entry name" value="MFS_trans_sf"/>
</dbReference>
<dbReference type="PANTHER" id="PTHR23517">
    <property type="entry name" value="RESISTANCE PROTEIN MDTM, PUTATIVE-RELATED-RELATED"/>
    <property type="match status" value="1"/>
</dbReference>
<name>A0ABV2BUP0_9GAMM</name>
<comment type="caution">
    <text evidence="9">The sequence shown here is derived from an EMBL/GenBank/DDBJ whole genome shotgun (WGS) entry which is preliminary data.</text>
</comment>
<feature type="transmembrane region" description="Helical" evidence="7">
    <location>
        <begin position="343"/>
        <end position="366"/>
    </location>
</feature>
<evidence type="ECO:0000256" key="2">
    <source>
        <dbReference type="ARBA" id="ARBA00022448"/>
    </source>
</evidence>
<evidence type="ECO:0000259" key="8">
    <source>
        <dbReference type="PROSITE" id="PS50850"/>
    </source>
</evidence>
<dbReference type="Pfam" id="PF07690">
    <property type="entry name" value="MFS_1"/>
    <property type="match status" value="1"/>
</dbReference>
<keyword evidence="10" id="KW-1185">Reference proteome</keyword>
<dbReference type="Proteomes" id="UP001548189">
    <property type="component" value="Unassembled WGS sequence"/>
</dbReference>
<keyword evidence="6 7" id="KW-0472">Membrane</keyword>
<dbReference type="InterPro" id="IPR011701">
    <property type="entry name" value="MFS"/>
</dbReference>
<evidence type="ECO:0000256" key="4">
    <source>
        <dbReference type="ARBA" id="ARBA00022692"/>
    </source>
</evidence>
<dbReference type="SUPFAM" id="SSF103473">
    <property type="entry name" value="MFS general substrate transporter"/>
    <property type="match status" value="1"/>
</dbReference>
<dbReference type="PROSITE" id="PS50850">
    <property type="entry name" value="MFS"/>
    <property type="match status" value="1"/>
</dbReference>
<feature type="domain" description="Major facilitator superfamily (MFS) profile" evidence="8">
    <location>
        <begin position="18"/>
        <end position="401"/>
    </location>
</feature>
<feature type="transmembrane region" description="Helical" evidence="7">
    <location>
        <begin position="285"/>
        <end position="301"/>
    </location>
</feature>
<feature type="transmembrane region" description="Helical" evidence="7">
    <location>
        <begin position="21"/>
        <end position="42"/>
    </location>
</feature>
<keyword evidence="4 7" id="KW-0812">Transmembrane</keyword>
<dbReference type="InterPro" id="IPR050171">
    <property type="entry name" value="MFS_Transporters"/>
</dbReference>
<dbReference type="Gene3D" id="1.20.1250.20">
    <property type="entry name" value="MFS general substrate transporter like domains"/>
    <property type="match status" value="1"/>
</dbReference>
<dbReference type="RefSeq" id="WP_353896227.1">
    <property type="nucleotide sequence ID" value="NZ_JBEVCJ010000012.1"/>
</dbReference>
<feature type="transmembrane region" description="Helical" evidence="7">
    <location>
        <begin position="143"/>
        <end position="164"/>
    </location>
</feature>
<evidence type="ECO:0000256" key="7">
    <source>
        <dbReference type="SAM" id="Phobius"/>
    </source>
</evidence>
<feature type="transmembrane region" description="Helical" evidence="7">
    <location>
        <begin position="108"/>
        <end position="131"/>
    </location>
</feature>